<reference evidence="3" key="1">
    <citation type="submission" date="2022-11" db="EMBL/GenBank/DDBJ databases">
        <title>Centuries of genome instability and evolution in soft-shell clam transmissible cancer (bioRxiv).</title>
        <authorList>
            <person name="Hart S.F.M."/>
            <person name="Yonemitsu M.A."/>
            <person name="Giersch R.M."/>
            <person name="Beal B.F."/>
            <person name="Arriagada G."/>
            <person name="Davis B.W."/>
            <person name="Ostrander E.A."/>
            <person name="Goff S.P."/>
            <person name="Metzger M.J."/>
        </authorList>
    </citation>
    <scope>NUCLEOTIDE SEQUENCE</scope>
    <source>
        <strain evidence="3">MELC-2E11</strain>
        <tissue evidence="3">Siphon/mantle</tissue>
    </source>
</reference>
<keyword evidence="4" id="KW-1185">Reference proteome</keyword>
<evidence type="ECO:0000313" key="4">
    <source>
        <dbReference type="Proteomes" id="UP001164746"/>
    </source>
</evidence>
<dbReference type="CDD" id="cd06257">
    <property type="entry name" value="DnaJ"/>
    <property type="match status" value="1"/>
</dbReference>
<accession>A0ABY7DDL0</accession>
<sequence>MSHFPCIACGNNVRRNQHGIQKTLYSIVTYCLYIDVHMFDSRCHLSQISYATAARDAFKEAYFKLAREYHPDSKSSTADARKFNQVKEAYKAIKSKLNAENGSKHSVYNDDDDDDDDSFKRQQPQHRQAQQNVYKYKLKQKMMTSDSPDDNALVQKDKKYARSKKMTRLHQ</sequence>
<feature type="compositionally biased region" description="Basic residues" evidence="1">
    <location>
        <begin position="161"/>
        <end position="171"/>
    </location>
</feature>
<dbReference type="PROSITE" id="PS50076">
    <property type="entry name" value="DNAJ_2"/>
    <property type="match status" value="1"/>
</dbReference>
<dbReference type="EMBL" id="CP111012">
    <property type="protein sequence ID" value="WAQ94153.1"/>
    <property type="molecule type" value="Genomic_DNA"/>
</dbReference>
<feature type="domain" description="J" evidence="2">
    <location>
        <begin position="32"/>
        <end position="112"/>
    </location>
</feature>
<feature type="region of interest" description="Disordered" evidence="1">
    <location>
        <begin position="95"/>
        <end position="171"/>
    </location>
</feature>
<dbReference type="Proteomes" id="UP001164746">
    <property type="component" value="Chromosome 1"/>
</dbReference>
<evidence type="ECO:0000313" key="3">
    <source>
        <dbReference type="EMBL" id="WAQ94153.1"/>
    </source>
</evidence>
<evidence type="ECO:0000256" key="1">
    <source>
        <dbReference type="SAM" id="MobiDB-lite"/>
    </source>
</evidence>
<protein>
    <submittedName>
        <fullName evidence="3">DJC28-like protein</fullName>
    </submittedName>
</protein>
<dbReference type="Pfam" id="PF00226">
    <property type="entry name" value="DnaJ"/>
    <property type="match status" value="1"/>
</dbReference>
<dbReference type="SUPFAM" id="SSF46565">
    <property type="entry name" value="Chaperone J-domain"/>
    <property type="match status" value="1"/>
</dbReference>
<dbReference type="Gene3D" id="1.10.287.110">
    <property type="entry name" value="DnaJ domain"/>
    <property type="match status" value="1"/>
</dbReference>
<feature type="non-terminal residue" evidence="3">
    <location>
        <position position="1"/>
    </location>
</feature>
<gene>
    <name evidence="3" type="ORF">MAR_006624</name>
</gene>
<evidence type="ECO:0000259" key="2">
    <source>
        <dbReference type="PROSITE" id="PS50076"/>
    </source>
</evidence>
<organism evidence="3 4">
    <name type="scientific">Mya arenaria</name>
    <name type="common">Soft-shell clam</name>
    <dbReference type="NCBI Taxonomy" id="6604"/>
    <lineage>
        <taxon>Eukaryota</taxon>
        <taxon>Metazoa</taxon>
        <taxon>Spiralia</taxon>
        <taxon>Lophotrochozoa</taxon>
        <taxon>Mollusca</taxon>
        <taxon>Bivalvia</taxon>
        <taxon>Autobranchia</taxon>
        <taxon>Heteroconchia</taxon>
        <taxon>Euheterodonta</taxon>
        <taxon>Imparidentia</taxon>
        <taxon>Neoheterodontei</taxon>
        <taxon>Myida</taxon>
        <taxon>Myoidea</taxon>
        <taxon>Myidae</taxon>
        <taxon>Mya</taxon>
    </lineage>
</organism>
<proteinExistence type="predicted"/>
<dbReference type="InterPro" id="IPR036869">
    <property type="entry name" value="J_dom_sf"/>
</dbReference>
<dbReference type="InterPro" id="IPR001623">
    <property type="entry name" value="DnaJ_domain"/>
</dbReference>
<name>A0ABY7DDL0_MYAAR</name>